<dbReference type="GO" id="GO:0042910">
    <property type="term" value="F:xenobiotic transmembrane transporter activity"/>
    <property type="evidence" value="ECO:0007669"/>
    <property type="project" value="InterPro"/>
</dbReference>
<keyword evidence="3" id="KW-1003">Cell membrane</keyword>
<evidence type="ECO:0000256" key="7">
    <source>
        <dbReference type="SAM" id="Phobius"/>
    </source>
</evidence>
<evidence type="ECO:0000256" key="3">
    <source>
        <dbReference type="ARBA" id="ARBA00022475"/>
    </source>
</evidence>
<evidence type="ECO:0000256" key="5">
    <source>
        <dbReference type="ARBA" id="ARBA00022989"/>
    </source>
</evidence>
<accession>A0A8I1W748</accession>
<dbReference type="RefSeq" id="WP_207542082.1">
    <property type="nucleotide sequence ID" value="NZ_JAFNAA010000008.1"/>
</dbReference>
<evidence type="ECO:0000313" key="8">
    <source>
        <dbReference type="EMBL" id="MBO1108406.1"/>
    </source>
</evidence>
<dbReference type="InterPro" id="IPR002528">
    <property type="entry name" value="MATE_fam"/>
</dbReference>
<evidence type="ECO:0000256" key="4">
    <source>
        <dbReference type="ARBA" id="ARBA00022692"/>
    </source>
</evidence>
<dbReference type="Pfam" id="PF01554">
    <property type="entry name" value="MatE"/>
    <property type="match status" value="2"/>
</dbReference>
<dbReference type="NCBIfam" id="TIGR00797">
    <property type="entry name" value="matE"/>
    <property type="match status" value="1"/>
</dbReference>
<proteinExistence type="predicted"/>
<gene>
    <name evidence="8" type="ORF">J2R62_09250</name>
</gene>
<evidence type="ECO:0000313" key="9">
    <source>
        <dbReference type="Proteomes" id="UP000664658"/>
    </source>
</evidence>
<evidence type="ECO:0000256" key="1">
    <source>
        <dbReference type="ARBA" id="ARBA00004429"/>
    </source>
</evidence>
<evidence type="ECO:0000256" key="2">
    <source>
        <dbReference type="ARBA" id="ARBA00022448"/>
    </source>
</evidence>
<feature type="transmembrane region" description="Helical" evidence="7">
    <location>
        <begin position="409"/>
        <end position="427"/>
    </location>
</feature>
<dbReference type="PANTHER" id="PTHR42925">
    <property type="entry name" value="MULTIDRUG AND TOXIN EFFLUX PROTEIN MATE FAMILY"/>
    <property type="match status" value="1"/>
</dbReference>
<comment type="subcellular location">
    <subcellularLocation>
        <location evidence="1">Cell inner membrane</location>
        <topology evidence="1">Multi-pass membrane protein</topology>
    </subcellularLocation>
</comment>
<feature type="transmembrane region" description="Helical" evidence="7">
    <location>
        <begin position="60"/>
        <end position="91"/>
    </location>
</feature>
<feature type="transmembrane region" description="Helical" evidence="7">
    <location>
        <begin position="144"/>
        <end position="165"/>
    </location>
</feature>
<feature type="transmembrane region" description="Helical" evidence="7">
    <location>
        <begin position="330"/>
        <end position="351"/>
    </location>
</feature>
<dbReference type="InterPro" id="IPR047135">
    <property type="entry name" value="YsiQ"/>
</dbReference>
<dbReference type="PIRSF" id="PIRSF006603">
    <property type="entry name" value="DinF"/>
    <property type="match status" value="1"/>
</dbReference>
<reference evidence="8" key="1">
    <citation type="submission" date="2021-03" db="EMBL/GenBank/DDBJ databases">
        <title>Plesiomonas shigelloides zfcc0051, isolated from zebrafish feces.</title>
        <authorList>
            <person name="Vanderhoek Z."/>
            <person name="Gaulke C."/>
        </authorList>
    </citation>
    <scope>NUCLEOTIDE SEQUENCE</scope>
    <source>
        <strain evidence="8">Zfcc0051</strain>
    </source>
</reference>
<feature type="transmembrane region" description="Helical" evidence="7">
    <location>
        <begin position="433"/>
        <end position="453"/>
    </location>
</feature>
<sequence>MSHSRADSLDRGVHIAVSNAAFFRQLLTVALPVALQVVLFSSRSLVDIVMLGQLGEADVAAIGVAGRAIFVTTLLVLGVCTGGSMLLAQYWGAGDREGMKRTVALTLMITSVVGLAGASVFLFIPEHVMGLASNSAEVIALGASFMEITAGNMLLTAIGASFAAGLRSMHQAATSTVFSAIGISLNIFFNYVLIFGRFGFPAMGIVGAAWGTLLSALIEVIALTAWLYWRKHLLAFSWQDMRESLNRSEVVRLLKLAIPLIANMVMWAGGVFLYNAIFGHISTQALAALTVMAPLESLCLAMLNGIATGAAVVIGNQLGASRFDLAYRQAWLATAFCVASAVVVAVVMLLIKQPVLALFSGLRGPTLDLASSFYIMLSVAVLLKSVPMLMIIGVLRAGGDIKFCFYQDVIAQWFIGIPLVAFLAFYTDVGLQWVYLAIFTEEVVKIIGCFFRVRSRAWMKNMVQTAAVAS</sequence>
<dbReference type="CDD" id="cd13134">
    <property type="entry name" value="MATE_like_8"/>
    <property type="match status" value="1"/>
</dbReference>
<organism evidence="8 9">
    <name type="scientific">Plesiomonas shigelloides</name>
    <name type="common">Aeromonas shigelloides</name>
    <dbReference type="NCBI Taxonomy" id="703"/>
    <lineage>
        <taxon>Bacteria</taxon>
        <taxon>Pseudomonadati</taxon>
        <taxon>Pseudomonadota</taxon>
        <taxon>Gammaproteobacteria</taxon>
        <taxon>Enterobacterales</taxon>
        <taxon>Enterobacteriaceae</taxon>
        <taxon>Plesiomonas</taxon>
    </lineage>
</organism>
<dbReference type="InterPro" id="IPR048279">
    <property type="entry name" value="MdtK-like"/>
</dbReference>
<name>A0A8I1W748_PLESH</name>
<feature type="transmembrane region" description="Helical" evidence="7">
    <location>
        <begin position="371"/>
        <end position="397"/>
    </location>
</feature>
<keyword evidence="5 7" id="KW-1133">Transmembrane helix</keyword>
<feature type="transmembrane region" description="Helical" evidence="7">
    <location>
        <begin position="250"/>
        <end position="277"/>
    </location>
</feature>
<evidence type="ECO:0000256" key="6">
    <source>
        <dbReference type="ARBA" id="ARBA00023136"/>
    </source>
</evidence>
<dbReference type="AlphaFoldDB" id="A0A8I1W748"/>
<dbReference type="Proteomes" id="UP000664658">
    <property type="component" value="Unassembled WGS sequence"/>
</dbReference>
<keyword evidence="6 7" id="KW-0472">Membrane</keyword>
<feature type="transmembrane region" description="Helical" evidence="7">
    <location>
        <begin position="103"/>
        <end position="124"/>
    </location>
</feature>
<protein>
    <submittedName>
        <fullName evidence="8">MATE family efflux transporter</fullName>
    </submittedName>
</protein>
<dbReference type="GO" id="GO:0005886">
    <property type="term" value="C:plasma membrane"/>
    <property type="evidence" value="ECO:0007669"/>
    <property type="project" value="UniProtKB-SubCell"/>
</dbReference>
<keyword evidence="4 7" id="KW-0812">Transmembrane</keyword>
<dbReference type="PANTHER" id="PTHR42925:SF2">
    <property type="entry name" value="NA+ DRIVEN MULTIDRUG EFFLUX PUMP"/>
    <property type="match status" value="1"/>
</dbReference>
<feature type="transmembrane region" description="Helical" evidence="7">
    <location>
        <begin position="208"/>
        <end position="229"/>
    </location>
</feature>
<comment type="caution">
    <text evidence="8">The sequence shown here is derived from an EMBL/GenBank/DDBJ whole genome shotgun (WGS) entry which is preliminary data.</text>
</comment>
<feature type="transmembrane region" description="Helical" evidence="7">
    <location>
        <begin position="177"/>
        <end position="196"/>
    </location>
</feature>
<feature type="transmembrane region" description="Helical" evidence="7">
    <location>
        <begin position="297"/>
        <end position="318"/>
    </location>
</feature>
<feature type="transmembrane region" description="Helical" evidence="7">
    <location>
        <begin position="21"/>
        <end position="40"/>
    </location>
</feature>
<dbReference type="EMBL" id="JAFNAA010000008">
    <property type="protein sequence ID" value="MBO1108406.1"/>
    <property type="molecule type" value="Genomic_DNA"/>
</dbReference>
<keyword evidence="2" id="KW-0813">Transport</keyword>
<dbReference type="GO" id="GO:0015297">
    <property type="term" value="F:antiporter activity"/>
    <property type="evidence" value="ECO:0007669"/>
    <property type="project" value="InterPro"/>
</dbReference>